<evidence type="ECO:0000313" key="13">
    <source>
        <dbReference type="Proteomes" id="UP000289792"/>
    </source>
</evidence>
<protein>
    <recommendedName>
        <fullName evidence="10">Type I restriction enzyme endonuclease subunit</fullName>
        <shortName evidence="10">R protein</shortName>
        <ecNumber evidence="10">3.1.21.3</ecNumber>
    </recommendedName>
</protein>
<dbReference type="Pfam" id="PF22679">
    <property type="entry name" value="T1R_D3-like"/>
    <property type="match status" value="1"/>
</dbReference>
<dbReference type="Pfam" id="PF18766">
    <property type="entry name" value="SWI2_SNF2"/>
    <property type="match status" value="1"/>
</dbReference>
<dbReference type="EC" id="3.1.21.3" evidence="10"/>
<dbReference type="GO" id="GO:0009035">
    <property type="term" value="F:type I site-specific deoxyribonuclease activity"/>
    <property type="evidence" value="ECO:0007669"/>
    <property type="project" value="UniProtKB-EC"/>
</dbReference>
<keyword evidence="3" id="KW-0540">Nuclease</keyword>
<evidence type="ECO:0000256" key="7">
    <source>
        <dbReference type="ARBA" id="ARBA00022801"/>
    </source>
</evidence>
<keyword evidence="4 10" id="KW-0547">Nucleotide-binding</keyword>
<evidence type="ECO:0000256" key="6">
    <source>
        <dbReference type="ARBA" id="ARBA00022759"/>
    </source>
</evidence>
<dbReference type="AlphaFoldDB" id="A0A4Q0XHI1"/>
<dbReference type="InterPro" id="IPR007409">
    <property type="entry name" value="Restrct_endonuc_type1_HsdR_N"/>
</dbReference>
<keyword evidence="13" id="KW-1185">Reference proteome</keyword>
<dbReference type="InterPro" id="IPR051268">
    <property type="entry name" value="Type-I_R_enzyme_R_subunit"/>
</dbReference>
<dbReference type="CDD" id="cd22332">
    <property type="entry name" value="HsdR_N"/>
    <property type="match status" value="1"/>
</dbReference>
<keyword evidence="5 10" id="KW-0680">Restriction system</keyword>
<evidence type="ECO:0000256" key="9">
    <source>
        <dbReference type="ARBA" id="ARBA00023125"/>
    </source>
</evidence>
<dbReference type="InterPro" id="IPR022625">
    <property type="entry name" value="TypeI_RM_Rsu_C"/>
</dbReference>
<dbReference type="PANTHER" id="PTHR30195">
    <property type="entry name" value="TYPE I SITE-SPECIFIC DEOXYRIBONUCLEASE PROTEIN SUBUNIT M AND R"/>
    <property type="match status" value="1"/>
</dbReference>
<feature type="domain" description="Helicase ATP-binding" evidence="11">
    <location>
        <begin position="251"/>
        <end position="416"/>
    </location>
</feature>
<proteinExistence type="inferred from homology"/>
<reference evidence="12 13" key="1">
    <citation type="submission" date="2019-01" db="EMBL/GenBank/DDBJ databases">
        <title>Genome sequence of the Antarctic species Gelidibacter gilvus ACAM 158(T).</title>
        <authorList>
            <person name="Bowman J.P."/>
        </authorList>
    </citation>
    <scope>NUCLEOTIDE SEQUENCE [LARGE SCALE GENOMIC DNA]</scope>
    <source>
        <strain evidence="12 13">IC158</strain>
    </source>
</reference>
<evidence type="ECO:0000256" key="1">
    <source>
        <dbReference type="ARBA" id="ARBA00000851"/>
    </source>
</evidence>
<evidence type="ECO:0000256" key="5">
    <source>
        <dbReference type="ARBA" id="ARBA00022747"/>
    </source>
</evidence>
<keyword evidence="8 10" id="KW-0067">ATP-binding</keyword>
<dbReference type="NCBIfam" id="TIGR00348">
    <property type="entry name" value="hsdR"/>
    <property type="match status" value="1"/>
</dbReference>
<dbReference type="InterPro" id="IPR055180">
    <property type="entry name" value="HsdR_RecA-like_helicase_dom_2"/>
</dbReference>
<dbReference type="Pfam" id="PF12008">
    <property type="entry name" value="EcoR124_C"/>
    <property type="match status" value="1"/>
</dbReference>
<keyword evidence="9 10" id="KW-0238">DNA-binding</keyword>
<dbReference type="EMBL" id="SDDZ01000004">
    <property type="protein sequence ID" value="RXJ50229.1"/>
    <property type="molecule type" value="Genomic_DNA"/>
</dbReference>
<gene>
    <name evidence="12" type="ORF">ESZ48_09625</name>
</gene>
<dbReference type="InterPro" id="IPR004473">
    <property type="entry name" value="Restrct_endonuc_typeI_HsdR"/>
</dbReference>
<evidence type="ECO:0000256" key="2">
    <source>
        <dbReference type="ARBA" id="ARBA00008598"/>
    </source>
</evidence>
<sequence length="957" mass="111868">MSTQPEAILEHNLIQQLAGLGYERVTIPDGEHLLSNLKSQLERFNNTSFTDKEFDNILNHLAKGTVFEKAEMLRDRFLLVKDNGDIFYVRFFDKEQWGRNNYQVTNQIAQEGTYKNRYDVTILANGIPVMQIELKRRGLEIKEAFNQINRYQHQSFWSNYGLFQYVQLFVISNGVNTKYLANNKMQSVKQTFYWADVHNKNVTDLTEFTAAFLNTNQFGKMLSHYIVRSETHKIMMVLRPYQYYAVEQLVQQVATTNDNAYIWHTTGSGKTLTSFKASQIIMDLPNVHKVVFVVDRKDLDYQTMNEFNSFKKGSVDVTGNTNELVKQLADDTKLVLTTIQKLNNAISKNHYEQKLKHLQDKKVVFVFDECHRSQFGDTHKRITEYFQNAQLFGFTGTPIFADNAAKNELGKRTTKDLFGKCLHKYVITDAIRDQNVLRFGIEYIGKYKQKGNTFMDIEVEDIDKAEVFADPRRLEKIADYMIAYHNQKTFNKEYSALFAVNNIDTLISYYDIFKRKKEAGEHDLRIATIFTYGTNEDNENAKDFMPDDDYYGTEEPDASYGSKHTRDKLESYISDYNGMYNTSFSTKDSQQFENYFKDISKRLKDREKISFNDEKDRLDIVFVVNMMLTGFDAKKVNTLYVDKNLKYHGLIQAFSRTNRILGERKSQGNILCFRNLKKSTDEAITLFSNKEAIEEIILPPYESVAKKFDEALEHLLQITPSYQSVDDLLSEEDEAAFIQAFRQLMRAKNVLESFTDFDWDDLDMTAQEFEDYKSKYLDLYEKVKQDRQKQKTSILDDIDFELELIHRDQINVAYILQLLAKLKQASPSETQQQKKAIMDMLSGDIQLRSKRELIEKFIEENLPKIDNPDTIDDEFQNYWHEQKILALAKLCEEEQLDKQQFNALIESYSSSGREPLRDEVFKCLDSRPSILKAREIGERILDKMREFVQIFINGMTG</sequence>
<name>A0A4Q0XHI1_9FLAO</name>
<dbReference type="InterPro" id="IPR027417">
    <property type="entry name" value="P-loop_NTPase"/>
</dbReference>
<dbReference type="Gene3D" id="3.90.1570.50">
    <property type="match status" value="1"/>
</dbReference>
<evidence type="ECO:0000313" key="12">
    <source>
        <dbReference type="EMBL" id="RXJ50229.1"/>
    </source>
</evidence>
<dbReference type="InterPro" id="IPR040980">
    <property type="entry name" value="SWI2_SNF2"/>
</dbReference>
<dbReference type="PANTHER" id="PTHR30195:SF16">
    <property type="entry name" value="TYPE I RESTRICTION ENZYME ENDONUCLEASE SUBUNIT"/>
    <property type="match status" value="1"/>
</dbReference>
<dbReference type="Proteomes" id="UP000289792">
    <property type="component" value="Unassembled WGS sequence"/>
</dbReference>
<dbReference type="SMART" id="SM00487">
    <property type="entry name" value="DEXDc"/>
    <property type="match status" value="1"/>
</dbReference>
<organism evidence="12 13">
    <name type="scientific">Gelidibacter gilvus</name>
    <dbReference type="NCBI Taxonomy" id="59602"/>
    <lineage>
        <taxon>Bacteria</taxon>
        <taxon>Pseudomonadati</taxon>
        <taxon>Bacteroidota</taxon>
        <taxon>Flavobacteriia</taxon>
        <taxon>Flavobacteriales</taxon>
        <taxon>Flavobacteriaceae</taxon>
        <taxon>Gelidibacter</taxon>
    </lineage>
</organism>
<comment type="function">
    <text evidence="10">Subunit R is required for both nuclease and ATPase activities, but not for modification.</text>
</comment>
<comment type="catalytic activity">
    <reaction evidence="1 10">
        <text>Endonucleolytic cleavage of DNA to give random double-stranded fragments with terminal 5'-phosphates, ATP is simultaneously hydrolyzed.</text>
        <dbReference type="EC" id="3.1.21.3"/>
    </reaction>
</comment>
<dbReference type="Gene3D" id="3.40.50.300">
    <property type="entry name" value="P-loop containing nucleotide triphosphate hydrolases"/>
    <property type="match status" value="2"/>
</dbReference>
<keyword evidence="7 10" id="KW-0378">Hydrolase</keyword>
<dbReference type="OrthoDB" id="9758243at2"/>
<evidence type="ECO:0000259" key="11">
    <source>
        <dbReference type="PROSITE" id="PS51192"/>
    </source>
</evidence>
<dbReference type="RefSeq" id="WP_129017199.1">
    <property type="nucleotide sequence ID" value="NZ_SDDZ01000004.1"/>
</dbReference>
<keyword evidence="6 12" id="KW-0255">Endonuclease</keyword>
<dbReference type="SUPFAM" id="SSF52540">
    <property type="entry name" value="P-loop containing nucleoside triphosphate hydrolases"/>
    <property type="match status" value="2"/>
</dbReference>
<comment type="subunit">
    <text evidence="10">The type I restriction/modification system is composed of three polypeptides R, M and S.</text>
</comment>
<dbReference type="GO" id="GO:0005524">
    <property type="term" value="F:ATP binding"/>
    <property type="evidence" value="ECO:0007669"/>
    <property type="project" value="UniProtKB-KW"/>
</dbReference>
<evidence type="ECO:0000256" key="4">
    <source>
        <dbReference type="ARBA" id="ARBA00022741"/>
    </source>
</evidence>
<comment type="caution">
    <text evidence="12">The sequence shown here is derived from an EMBL/GenBank/DDBJ whole genome shotgun (WGS) entry which is preliminary data.</text>
</comment>
<evidence type="ECO:0000256" key="3">
    <source>
        <dbReference type="ARBA" id="ARBA00022722"/>
    </source>
</evidence>
<dbReference type="Gene3D" id="1.20.58.910">
    <property type="match status" value="1"/>
</dbReference>
<comment type="similarity">
    <text evidence="2 10">Belongs to the HsdR family.</text>
</comment>
<dbReference type="GO" id="GO:0009307">
    <property type="term" value="P:DNA restriction-modification system"/>
    <property type="evidence" value="ECO:0007669"/>
    <property type="project" value="UniProtKB-KW"/>
</dbReference>
<dbReference type="CDD" id="cd18030">
    <property type="entry name" value="DEXHc_RE_I_HsdR"/>
    <property type="match status" value="1"/>
</dbReference>
<dbReference type="GO" id="GO:0003677">
    <property type="term" value="F:DNA binding"/>
    <property type="evidence" value="ECO:0007669"/>
    <property type="project" value="UniProtKB-KW"/>
</dbReference>
<dbReference type="CDD" id="cd18800">
    <property type="entry name" value="SF2_C_EcoR124I-like"/>
    <property type="match status" value="1"/>
</dbReference>
<dbReference type="InterPro" id="IPR014001">
    <property type="entry name" value="Helicase_ATP-bd"/>
</dbReference>
<dbReference type="PROSITE" id="PS51192">
    <property type="entry name" value="HELICASE_ATP_BIND_1"/>
    <property type="match status" value="1"/>
</dbReference>
<dbReference type="Pfam" id="PF04313">
    <property type="entry name" value="HSDR_N"/>
    <property type="match status" value="1"/>
</dbReference>
<evidence type="ECO:0000256" key="10">
    <source>
        <dbReference type="RuleBase" id="RU364115"/>
    </source>
</evidence>
<evidence type="ECO:0000256" key="8">
    <source>
        <dbReference type="ARBA" id="ARBA00022840"/>
    </source>
</evidence>
<accession>A0A4Q0XHI1</accession>